<organism evidence="1">
    <name type="scientific">bioreactor metagenome</name>
    <dbReference type="NCBI Taxonomy" id="1076179"/>
    <lineage>
        <taxon>unclassified sequences</taxon>
        <taxon>metagenomes</taxon>
        <taxon>ecological metagenomes</taxon>
    </lineage>
</organism>
<accession>A0A645AL41</accession>
<evidence type="ECO:0000313" key="1">
    <source>
        <dbReference type="EMBL" id="MPM53945.1"/>
    </source>
</evidence>
<proteinExistence type="predicted"/>
<protein>
    <submittedName>
        <fullName evidence="1">Uncharacterized protein</fullName>
    </submittedName>
</protein>
<comment type="caution">
    <text evidence="1">The sequence shown here is derived from an EMBL/GenBank/DDBJ whole genome shotgun (WGS) entry which is preliminary data.</text>
</comment>
<name>A0A645AL41_9ZZZZ</name>
<sequence length="53" mass="6423">MIRSFEKNGKFYFDDGRQTIETVELIDCNLVVYDRLFGYLYKSRTIAEYEKED</sequence>
<gene>
    <name evidence="1" type="ORF">SDC9_100717</name>
</gene>
<dbReference type="AlphaFoldDB" id="A0A645AL41"/>
<reference evidence="1" key="1">
    <citation type="submission" date="2019-08" db="EMBL/GenBank/DDBJ databases">
        <authorList>
            <person name="Kucharzyk K."/>
            <person name="Murdoch R.W."/>
            <person name="Higgins S."/>
            <person name="Loffler F."/>
        </authorList>
    </citation>
    <scope>NUCLEOTIDE SEQUENCE</scope>
</reference>
<dbReference type="EMBL" id="VSSQ01014574">
    <property type="protein sequence ID" value="MPM53945.1"/>
    <property type="molecule type" value="Genomic_DNA"/>
</dbReference>